<proteinExistence type="inferred from homology"/>
<evidence type="ECO:0000313" key="10">
    <source>
        <dbReference type="EMBL" id="MFD1303620.1"/>
    </source>
</evidence>
<dbReference type="InterPro" id="IPR019796">
    <property type="entry name" value="G6P_DH_AS"/>
</dbReference>
<dbReference type="InterPro" id="IPR022675">
    <property type="entry name" value="G6P_DH_C"/>
</dbReference>
<reference evidence="11" key="1">
    <citation type="journal article" date="2019" name="Int. J. Syst. Evol. Microbiol.">
        <title>The Global Catalogue of Microorganisms (GCM) 10K type strain sequencing project: providing services to taxonomists for standard genome sequencing and annotation.</title>
        <authorList>
            <consortium name="The Broad Institute Genomics Platform"/>
            <consortium name="The Broad Institute Genome Sequencing Center for Infectious Disease"/>
            <person name="Wu L."/>
            <person name="Ma J."/>
        </authorList>
    </citation>
    <scope>NUCLEOTIDE SEQUENCE [LARGE SCALE GENOMIC DNA]</scope>
    <source>
        <strain evidence="11">CCUG 56108</strain>
    </source>
</reference>
<dbReference type="GO" id="GO:0004345">
    <property type="term" value="F:glucose-6-phosphate dehydrogenase activity"/>
    <property type="evidence" value="ECO:0007669"/>
    <property type="project" value="UniProtKB-EC"/>
</dbReference>
<dbReference type="InterPro" id="IPR036291">
    <property type="entry name" value="NAD(P)-bd_dom_sf"/>
</dbReference>
<dbReference type="Gene3D" id="3.40.50.720">
    <property type="entry name" value="NAD(P)-binding Rossmann-like Domain"/>
    <property type="match status" value="1"/>
</dbReference>
<evidence type="ECO:0000259" key="8">
    <source>
        <dbReference type="Pfam" id="PF00479"/>
    </source>
</evidence>
<evidence type="ECO:0000256" key="1">
    <source>
        <dbReference type="ARBA" id="ARBA00004937"/>
    </source>
</evidence>
<dbReference type="InterPro" id="IPR022674">
    <property type="entry name" value="G6P_DH_NAD-bd"/>
</dbReference>
<dbReference type="EMBL" id="JBHTND010000033">
    <property type="protein sequence ID" value="MFD1303620.1"/>
    <property type="molecule type" value="Genomic_DNA"/>
</dbReference>
<gene>
    <name evidence="7 10" type="primary">zwf</name>
    <name evidence="10" type="ORF">ACFQ4G_18770</name>
</gene>
<organism evidence="10 11">
    <name type="scientific">Methylobacterium marchantiae</name>
    <dbReference type="NCBI Taxonomy" id="600331"/>
    <lineage>
        <taxon>Bacteria</taxon>
        <taxon>Pseudomonadati</taxon>
        <taxon>Pseudomonadota</taxon>
        <taxon>Alphaproteobacteria</taxon>
        <taxon>Hyphomicrobiales</taxon>
        <taxon>Methylobacteriaceae</taxon>
        <taxon>Methylobacterium</taxon>
    </lineage>
</organism>
<feature type="binding site" evidence="7">
    <location>
        <position position="202"/>
    </location>
    <ligand>
        <name>substrate</name>
    </ligand>
</feature>
<keyword evidence="11" id="KW-1185">Reference proteome</keyword>
<feature type="domain" description="Glucose-6-phosphate dehydrogenase C-terminal" evidence="9">
    <location>
        <begin position="213"/>
        <end position="501"/>
    </location>
</feature>
<comment type="function">
    <text evidence="7">Catalyzes the oxidation of glucose 6-phosphate to 6-phosphogluconolactone.</text>
</comment>
<dbReference type="HAMAP" id="MF_00966">
    <property type="entry name" value="G6PD"/>
    <property type="match status" value="1"/>
</dbReference>
<feature type="binding site" evidence="7">
    <location>
        <position position="259"/>
    </location>
    <ligand>
        <name>substrate</name>
    </ligand>
</feature>
<feature type="binding site" evidence="7">
    <location>
        <position position="206"/>
    </location>
    <ligand>
        <name>substrate</name>
    </ligand>
</feature>
<dbReference type="Pfam" id="PF02781">
    <property type="entry name" value="G6PD_C"/>
    <property type="match status" value="1"/>
</dbReference>
<dbReference type="Pfam" id="PF00479">
    <property type="entry name" value="G6PD_N"/>
    <property type="match status" value="1"/>
</dbReference>
<evidence type="ECO:0000259" key="9">
    <source>
        <dbReference type="Pfam" id="PF02781"/>
    </source>
</evidence>
<feature type="binding site" evidence="7">
    <location>
        <position position="172"/>
    </location>
    <ligand>
        <name>NADP(+)</name>
        <dbReference type="ChEBI" id="CHEBI:58349"/>
    </ligand>
</feature>
<dbReference type="InterPro" id="IPR001282">
    <property type="entry name" value="G6P_DH"/>
</dbReference>
<dbReference type="EC" id="1.1.1.49" evidence="7"/>
<evidence type="ECO:0000313" key="11">
    <source>
        <dbReference type="Proteomes" id="UP001597176"/>
    </source>
</evidence>
<accession>A0ABW3X3B6</accession>
<dbReference type="PANTHER" id="PTHR23429">
    <property type="entry name" value="GLUCOSE-6-PHOSPHATE 1-DEHYDROGENASE G6PD"/>
    <property type="match status" value="1"/>
</dbReference>
<name>A0ABW3X3B6_9HYPH</name>
<feature type="binding site" evidence="7">
    <location>
        <position position="360"/>
    </location>
    <ligand>
        <name>substrate</name>
    </ligand>
</feature>
<dbReference type="SUPFAM" id="SSF51735">
    <property type="entry name" value="NAD(P)-binding Rossmann-fold domains"/>
    <property type="match status" value="1"/>
</dbReference>
<dbReference type="SUPFAM" id="SSF55347">
    <property type="entry name" value="Glyceraldehyde-3-phosphate dehydrogenase-like, C-terminal domain"/>
    <property type="match status" value="1"/>
</dbReference>
<feature type="domain" description="Glucose-6-phosphate dehydrogenase NAD-binding" evidence="8">
    <location>
        <begin position="29"/>
        <end position="210"/>
    </location>
</feature>
<evidence type="ECO:0000256" key="5">
    <source>
        <dbReference type="ARBA" id="ARBA00023002"/>
    </source>
</evidence>
<evidence type="ECO:0000256" key="3">
    <source>
        <dbReference type="ARBA" id="ARBA00022526"/>
    </source>
</evidence>
<dbReference type="PIRSF" id="PIRSF000110">
    <property type="entry name" value="G6PD"/>
    <property type="match status" value="1"/>
</dbReference>
<evidence type="ECO:0000256" key="7">
    <source>
        <dbReference type="HAMAP-Rule" id="MF_00966"/>
    </source>
</evidence>
<dbReference type="NCBIfam" id="TIGR00871">
    <property type="entry name" value="zwf"/>
    <property type="match status" value="1"/>
</dbReference>
<dbReference type="Gene3D" id="3.30.360.10">
    <property type="entry name" value="Dihydrodipicolinate Reductase, domain 2"/>
    <property type="match status" value="1"/>
</dbReference>
<sequence>MIHTDAAASGGKQPRANDEIRKAPACTLVIFGAAGDLTKRLLMPALYNLASDGLLPDGLKILGIDHNDRTTEQWRDDLSQTMQSFTQDRTSEFHPDSIDPDHWGFIRERLNFTKGDFEAADTYQRLGHAISGSVIFYLAVSARFFGPVVDHLGTAGLLKEDEGAFRRVVIEKPFGTDLASAQALNARILKQADESQVFRIDHFLGKETVQSIMALRFANGMLEPIWNAHHIDHVQITAAETIGVEERGAFYEPTGALRDMVPNHLFQLLSMVAMEPPGSFDAEDIRNEKARVEEAVRPVAPDHAVRGQYAAGEEQGRSVLGYREEDNVSQLSCTETYVALKLSVENPRWSGVPFYLRTGKRMAGRLTEIAVHFKPPSHGLFAGTDLAPNIMRLHIDPEQGLSTQWNAKRPGPEMHLGAVTSSFRFGDFFAETPSVGYETLFYDCMVGDPTLFQRADAIEAGWAAVDPLIQAWADAPVEAYAAGSDGPAGADALLARDGRAWLPLKEG</sequence>
<comment type="caution">
    <text evidence="10">The sequence shown here is derived from an EMBL/GenBank/DDBJ whole genome shotgun (WGS) entry which is preliminary data.</text>
</comment>
<comment type="pathway">
    <text evidence="1 7">Carbohydrate degradation; pentose phosphate pathway; D-ribulose 5-phosphate from D-glucose 6-phosphate (oxidative stage): step 1/3.</text>
</comment>
<feature type="binding site" evidence="7">
    <location>
        <begin position="116"/>
        <end position="117"/>
    </location>
    <ligand>
        <name>NADP(+)</name>
        <dbReference type="ChEBI" id="CHEBI:58349"/>
    </ligand>
</feature>
<dbReference type="Proteomes" id="UP001597176">
    <property type="component" value="Unassembled WGS sequence"/>
</dbReference>
<dbReference type="RefSeq" id="WP_238207099.1">
    <property type="nucleotide sequence ID" value="NZ_JBHTND010000033.1"/>
</dbReference>
<feature type="binding site" evidence="7">
    <location>
        <position position="240"/>
    </location>
    <ligand>
        <name>substrate</name>
    </ligand>
</feature>
<comment type="catalytic activity">
    <reaction evidence="7">
        <text>D-glucose 6-phosphate + NADP(+) = 6-phospho-D-glucono-1,5-lactone + NADPH + H(+)</text>
        <dbReference type="Rhea" id="RHEA:15841"/>
        <dbReference type="ChEBI" id="CHEBI:15378"/>
        <dbReference type="ChEBI" id="CHEBI:57783"/>
        <dbReference type="ChEBI" id="CHEBI:57955"/>
        <dbReference type="ChEBI" id="CHEBI:58349"/>
        <dbReference type="ChEBI" id="CHEBI:61548"/>
        <dbReference type="EC" id="1.1.1.49"/>
    </reaction>
</comment>
<evidence type="ECO:0000256" key="2">
    <source>
        <dbReference type="ARBA" id="ARBA00009975"/>
    </source>
</evidence>
<dbReference type="PROSITE" id="PS00069">
    <property type="entry name" value="G6P_DEHYDROGENASE"/>
    <property type="match status" value="1"/>
</dbReference>
<dbReference type="PRINTS" id="PR00079">
    <property type="entry name" value="G6PDHDRGNASE"/>
</dbReference>
<keyword evidence="4 7" id="KW-0521">NADP</keyword>
<dbReference type="PANTHER" id="PTHR23429:SF0">
    <property type="entry name" value="GLUCOSE-6-PHOSPHATE 1-DEHYDROGENASE"/>
    <property type="match status" value="1"/>
</dbReference>
<keyword evidence="3 7" id="KW-0313">Glucose metabolism</keyword>
<keyword evidence="6 7" id="KW-0119">Carbohydrate metabolism</keyword>
<protein>
    <recommendedName>
        <fullName evidence="7">Glucose-6-phosphate 1-dehydrogenase</fullName>
        <shortName evidence="7">G6PD</shortName>
        <ecNumber evidence="7">1.1.1.49</ecNumber>
    </recommendedName>
</protein>
<evidence type="ECO:0000256" key="4">
    <source>
        <dbReference type="ARBA" id="ARBA00022857"/>
    </source>
</evidence>
<evidence type="ECO:0000256" key="6">
    <source>
        <dbReference type="ARBA" id="ARBA00023277"/>
    </source>
</evidence>
<comment type="caution">
    <text evidence="7">Lacks conserved residue(s) required for the propagation of feature annotation.</text>
</comment>
<keyword evidence="5 7" id="KW-0560">Oxidoreductase</keyword>
<comment type="similarity">
    <text evidence="2 7">Belongs to the glucose-6-phosphate dehydrogenase family.</text>
</comment>
<feature type="active site" description="Proton acceptor" evidence="7">
    <location>
        <position position="264"/>
    </location>
</feature>